<dbReference type="Gene3D" id="1.20.5.170">
    <property type="match status" value="1"/>
</dbReference>
<evidence type="ECO:0008006" key="7">
    <source>
        <dbReference type="Google" id="ProtNLM"/>
    </source>
</evidence>
<name>A0A2Z6Q0W7_9GLOM</name>
<dbReference type="GO" id="GO:0090575">
    <property type="term" value="C:RNA polymerase II transcription regulator complex"/>
    <property type="evidence" value="ECO:0007669"/>
    <property type="project" value="TreeGrafter"/>
</dbReference>
<feature type="coiled-coil region" evidence="3">
    <location>
        <begin position="108"/>
        <end position="149"/>
    </location>
</feature>
<dbReference type="InterPro" id="IPR046347">
    <property type="entry name" value="bZIP_sf"/>
</dbReference>
<gene>
    <name evidence="5" type="ORF">RclHR1_10180002</name>
</gene>
<comment type="subcellular location">
    <subcellularLocation>
        <location evidence="1">Nucleus</location>
    </subcellularLocation>
</comment>
<dbReference type="PANTHER" id="PTHR40621:SF6">
    <property type="entry name" value="AP-1-LIKE TRANSCRIPTION FACTOR YAP1-RELATED"/>
    <property type="match status" value="1"/>
</dbReference>
<keyword evidence="3" id="KW-0175">Coiled coil</keyword>
<keyword evidence="2" id="KW-0539">Nucleus</keyword>
<dbReference type="SUPFAM" id="SSF57959">
    <property type="entry name" value="Leucine zipper domain"/>
    <property type="match status" value="1"/>
</dbReference>
<dbReference type="PANTHER" id="PTHR40621">
    <property type="entry name" value="TRANSCRIPTION FACTOR KAPC-RELATED"/>
    <property type="match status" value="1"/>
</dbReference>
<proteinExistence type="predicted"/>
<feature type="compositionally biased region" description="Pro residues" evidence="4">
    <location>
        <begin position="315"/>
        <end position="324"/>
    </location>
</feature>
<dbReference type="GO" id="GO:0001228">
    <property type="term" value="F:DNA-binding transcription activator activity, RNA polymerase II-specific"/>
    <property type="evidence" value="ECO:0007669"/>
    <property type="project" value="TreeGrafter"/>
</dbReference>
<keyword evidence="6" id="KW-1185">Reference proteome</keyword>
<evidence type="ECO:0000256" key="4">
    <source>
        <dbReference type="SAM" id="MobiDB-lite"/>
    </source>
</evidence>
<evidence type="ECO:0000256" key="1">
    <source>
        <dbReference type="ARBA" id="ARBA00004123"/>
    </source>
</evidence>
<feature type="region of interest" description="Disordered" evidence="4">
    <location>
        <begin position="63"/>
        <end position="83"/>
    </location>
</feature>
<sequence length="351" mass="39857">MNMDVSGQQSTSSQSLKLPIPRLSTTSLLTPNTKFPDMLIPNNWTQQTQLPITLPTTCQPMLTSTSSMGKPAQNKRGRKPLSKMPETKKHIQNLTNQRAFRRRREDYVRTLETKAATYELLYNEAQNDIKMLRDRLTLLERRLNKAQTQGNQNDKLCNTSVYQESDTPGDTTMNNCTYDGNRLSAITPNTMSSFSFNEQRYQQKPGSPTKSVESVEDIINNPVFCETKEGDLCFCETVEFSVDNMEKEQSQLPPTGRCYIDHKEGKRMWIIPKKSISQYSCNDSSQTSRECCPTLPLLEQSQWPSQQPHENYLPSPSPIEPSPPNYTQHHPLNLGSILGDHHSDESSDDSA</sequence>
<evidence type="ECO:0000256" key="2">
    <source>
        <dbReference type="ARBA" id="ARBA00023242"/>
    </source>
</evidence>
<evidence type="ECO:0000313" key="5">
    <source>
        <dbReference type="EMBL" id="GBB83450.1"/>
    </source>
</evidence>
<dbReference type="CDD" id="cd14688">
    <property type="entry name" value="bZIP_YAP"/>
    <property type="match status" value="1"/>
</dbReference>
<organism evidence="5 6">
    <name type="scientific">Rhizophagus clarus</name>
    <dbReference type="NCBI Taxonomy" id="94130"/>
    <lineage>
        <taxon>Eukaryota</taxon>
        <taxon>Fungi</taxon>
        <taxon>Fungi incertae sedis</taxon>
        <taxon>Mucoromycota</taxon>
        <taxon>Glomeromycotina</taxon>
        <taxon>Glomeromycetes</taxon>
        <taxon>Glomerales</taxon>
        <taxon>Glomeraceae</taxon>
        <taxon>Rhizophagus</taxon>
    </lineage>
</organism>
<reference evidence="5 6" key="1">
    <citation type="submission" date="2017-11" db="EMBL/GenBank/DDBJ databases">
        <title>The genome of Rhizophagus clarus HR1 reveals common genetic basis of auxotrophy among arbuscular mycorrhizal fungi.</title>
        <authorList>
            <person name="Kobayashi Y."/>
        </authorList>
    </citation>
    <scope>NUCLEOTIDE SEQUENCE [LARGE SCALE GENOMIC DNA]</scope>
    <source>
        <strain evidence="5 6">HR1</strain>
    </source>
</reference>
<dbReference type="InterPro" id="IPR050936">
    <property type="entry name" value="AP-1-like"/>
</dbReference>
<dbReference type="AlphaFoldDB" id="A0A2Z6Q0W7"/>
<accession>A0A2Z6Q0W7</accession>
<evidence type="ECO:0000313" key="6">
    <source>
        <dbReference type="Proteomes" id="UP000247702"/>
    </source>
</evidence>
<dbReference type="EMBL" id="BEXD01000023">
    <property type="protein sequence ID" value="GBB83450.1"/>
    <property type="molecule type" value="Genomic_DNA"/>
</dbReference>
<dbReference type="Proteomes" id="UP000247702">
    <property type="component" value="Unassembled WGS sequence"/>
</dbReference>
<protein>
    <recommendedName>
        <fullName evidence="7">BZIP domain-containing protein</fullName>
    </recommendedName>
</protein>
<feature type="region of interest" description="Disordered" evidence="4">
    <location>
        <begin position="303"/>
        <end position="351"/>
    </location>
</feature>
<comment type="caution">
    <text evidence="5">The sequence shown here is derived from an EMBL/GenBank/DDBJ whole genome shotgun (WGS) entry which is preliminary data.</text>
</comment>
<evidence type="ECO:0000256" key="3">
    <source>
        <dbReference type="SAM" id="Coils"/>
    </source>
</evidence>
<dbReference type="GO" id="GO:0000976">
    <property type="term" value="F:transcription cis-regulatory region binding"/>
    <property type="evidence" value="ECO:0007669"/>
    <property type="project" value="InterPro"/>
</dbReference>